<evidence type="ECO:0000313" key="3">
    <source>
        <dbReference type="Proteomes" id="UP000001702"/>
    </source>
</evidence>
<feature type="signal peptide" evidence="1">
    <location>
        <begin position="1"/>
        <end position="34"/>
    </location>
</feature>
<name>D4GM71_PANAM</name>
<evidence type="ECO:0000256" key="1">
    <source>
        <dbReference type="SAM" id="SignalP"/>
    </source>
</evidence>
<dbReference type="AlphaFoldDB" id="D4GM71"/>
<dbReference type="Proteomes" id="UP000001702">
    <property type="component" value="Chromosome"/>
</dbReference>
<evidence type="ECO:0000313" key="2">
    <source>
        <dbReference type="EMBL" id="ADD78339.1"/>
    </source>
</evidence>
<dbReference type="HOGENOM" id="CLU_1883736_0_0_6"/>
<dbReference type="STRING" id="706191.PANA_3172"/>
<proteinExistence type="predicted"/>
<feature type="chain" id="PRO_5003058065" description="Secreted protein" evidence="1">
    <location>
        <begin position="35"/>
        <end position="135"/>
    </location>
</feature>
<keyword evidence="1" id="KW-0732">Signal</keyword>
<accession>D4GM71</accession>
<gene>
    <name evidence="2" type="ordered locus">PANA_3172</name>
</gene>
<sequence length="135" mass="14767">MISAAMRTDTASASSLRCSFLALLSSALSASASASKLRVSVFLIFKSPDSGQKNARRVYAINFLSLIYSGKKQSAVENCRGNIFPQRAILFIAMMINSRRYSSKYSNGFPISSCEKVLGFSRLARVNTQNLNSSF</sequence>
<reference evidence="2 3" key="1">
    <citation type="journal article" date="2010" name="J. Bacteriol.">
        <title>Genome sequence of Pantoea ananatis LMG20103, the causative agent of Eucalyptus blight and dieback.</title>
        <authorList>
            <person name="De Maayer P."/>
            <person name="Chan W.Y."/>
            <person name="Venter S.N."/>
            <person name="Toth I.K."/>
            <person name="Birch P.R."/>
            <person name="Joubert F."/>
            <person name="Coutinho T.A."/>
        </authorList>
    </citation>
    <scope>NUCLEOTIDE SEQUENCE [LARGE SCALE GENOMIC DNA]</scope>
    <source>
        <strain evidence="2 3">LMG 20103</strain>
    </source>
</reference>
<evidence type="ECO:0008006" key="4">
    <source>
        <dbReference type="Google" id="ProtNLM"/>
    </source>
</evidence>
<dbReference type="KEGG" id="pam:PANA_3172"/>
<organism evidence="2 3">
    <name type="scientific">Pantoea ananatis (strain LMG 20103)</name>
    <dbReference type="NCBI Taxonomy" id="706191"/>
    <lineage>
        <taxon>Bacteria</taxon>
        <taxon>Pseudomonadati</taxon>
        <taxon>Pseudomonadota</taxon>
        <taxon>Gammaproteobacteria</taxon>
        <taxon>Enterobacterales</taxon>
        <taxon>Erwiniaceae</taxon>
        <taxon>Pantoea</taxon>
    </lineage>
</organism>
<keyword evidence="3" id="KW-1185">Reference proteome</keyword>
<dbReference type="EMBL" id="CP001875">
    <property type="protein sequence ID" value="ADD78339.1"/>
    <property type="molecule type" value="Genomic_DNA"/>
</dbReference>
<protein>
    <recommendedName>
        <fullName evidence="4">Secreted protein</fullName>
    </recommendedName>
</protein>